<dbReference type="SUPFAM" id="SSF53098">
    <property type="entry name" value="Ribonuclease H-like"/>
    <property type="match status" value="1"/>
</dbReference>
<comment type="caution">
    <text evidence="3">The sequence shown here is derived from an EMBL/GenBank/DDBJ whole genome shotgun (WGS) entry which is preliminary data.</text>
</comment>
<dbReference type="PANTHER" id="PTHR35004:SF8">
    <property type="entry name" value="TRANSPOSASE RV3428C-RELATED"/>
    <property type="match status" value="1"/>
</dbReference>
<dbReference type="GO" id="GO:0015074">
    <property type="term" value="P:DNA integration"/>
    <property type="evidence" value="ECO:0007669"/>
    <property type="project" value="InterPro"/>
</dbReference>
<accession>A0AAE3VDV0</accession>
<dbReference type="InterPro" id="IPR001584">
    <property type="entry name" value="Integrase_cat-core"/>
</dbReference>
<dbReference type="InterPro" id="IPR036397">
    <property type="entry name" value="RNaseH_sf"/>
</dbReference>
<dbReference type="PROSITE" id="PS50994">
    <property type="entry name" value="INTEGRASE"/>
    <property type="match status" value="1"/>
</dbReference>
<evidence type="ECO:0000313" key="3">
    <source>
        <dbReference type="EMBL" id="MDQ0288586.1"/>
    </source>
</evidence>
<dbReference type="Pfam" id="PF22483">
    <property type="entry name" value="Mu-transpos_C_2"/>
    <property type="match status" value="1"/>
</dbReference>
<proteinExistence type="inferred from homology"/>
<dbReference type="InterPro" id="IPR054353">
    <property type="entry name" value="IstA-like_C"/>
</dbReference>
<reference evidence="3" key="1">
    <citation type="submission" date="2023-07" db="EMBL/GenBank/DDBJ databases">
        <title>Genomic Encyclopedia of Type Strains, Phase IV (KMG-IV): sequencing the most valuable type-strain genomes for metagenomic binning, comparative biology and taxonomic classification.</title>
        <authorList>
            <person name="Goeker M."/>
        </authorList>
    </citation>
    <scope>NUCLEOTIDE SEQUENCE</scope>
    <source>
        <strain evidence="3">DSM 24202</strain>
    </source>
</reference>
<evidence type="ECO:0000313" key="4">
    <source>
        <dbReference type="Proteomes" id="UP001238163"/>
    </source>
</evidence>
<dbReference type="Proteomes" id="UP001238163">
    <property type="component" value="Unassembled WGS sequence"/>
</dbReference>
<feature type="domain" description="Integrase catalytic" evidence="2">
    <location>
        <begin position="51"/>
        <end position="237"/>
    </location>
</feature>
<protein>
    <submittedName>
        <fullName evidence="3">Transposase</fullName>
    </submittedName>
</protein>
<dbReference type="EMBL" id="JAUSVL010000001">
    <property type="protein sequence ID" value="MDQ0288586.1"/>
    <property type="molecule type" value="Genomic_DNA"/>
</dbReference>
<dbReference type="InterPro" id="IPR012337">
    <property type="entry name" value="RNaseH-like_sf"/>
</dbReference>
<comment type="similarity">
    <text evidence="1">Belongs to the transposase IS21/IS408/IS1162 family.</text>
</comment>
<dbReference type="GO" id="GO:0003676">
    <property type="term" value="F:nucleic acid binding"/>
    <property type="evidence" value="ECO:0007669"/>
    <property type="project" value="InterPro"/>
</dbReference>
<evidence type="ECO:0000259" key="2">
    <source>
        <dbReference type="PROSITE" id="PS50994"/>
    </source>
</evidence>
<dbReference type="NCBIfam" id="NF033546">
    <property type="entry name" value="transpos_IS21"/>
    <property type="match status" value="1"/>
</dbReference>
<organism evidence="3 4">
    <name type="scientific">Oligosphaera ethanolica</name>
    <dbReference type="NCBI Taxonomy" id="760260"/>
    <lineage>
        <taxon>Bacteria</taxon>
        <taxon>Pseudomonadati</taxon>
        <taxon>Lentisphaerota</taxon>
        <taxon>Oligosphaeria</taxon>
        <taxon>Oligosphaerales</taxon>
        <taxon>Oligosphaeraceae</taxon>
        <taxon>Oligosphaera</taxon>
    </lineage>
</organism>
<sequence>MDKRSGCAQYASEILAAHAQGLSGRRIYQDLGDAGFTGSYASVKRFLQRNRETSPPVPFRRLIKLAGQEMQVDYGQGAWVRDERGRRRKTHLLCCVLSFSRRIYCEVSYRQDSESFIRGMENAFRHFCGVTATVVIDNLKAGVIRPCNFDPVLNPKCHDFAMHYGTCILPCRPRIPWHKGRVENVVGYVQNNALAGRTFPSVNAQNTFLWTWQDKVSDHRFHGTEKRHVIDMFHEEKASLQPLPASIFAAFSEELRKVHSDGHVEVQGAYYSVPPEYTSQEVWACHDGRHVRIMSKDLKELALHARQERGRTSTAAGHVPPVKVYLPERGSHWLLEQIEKSIGPGARAWGETVVLSRQAAAPKVLHGLLHLRKAHAAATIEFVCNLAITRGETCYQALKALLEERGDKRQPALPFQSEHELIRPLKEYNHLIDYKDIFP</sequence>
<name>A0AAE3VDV0_9BACT</name>
<dbReference type="AlphaFoldDB" id="A0AAE3VDV0"/>
<gene>
    <name evidence="3" type="ORF">J3R75_000693</name>
</gene>
<dbReference type="PANTHER" id="PTHR35004">
    <property type="entry name" value="TRANSPOSASE RV3428C-RELATED"/>
    <property type="match status" value="1"/>
</dbReference>
<keyword evidence="4" id="KW-1185">Reference proteome</keyword>
<evidence type="ECO:0000256" key="1">
    <source>
        <dbReference type="ARBA" id="ARBA00009277"/>
    </source>
</evidence>
<dbReference type="Gene3D" id="3.30.420.10">
    <property type="entry name" value="Ribonuclease H-like superfamily/Ribonuclease H"/>
    <property type="match status" value="1"/>
</dbReference>